<gene>
    <name evidence="1" type="ORF">BpHYR1_021725</name>
</gene>
<protein>
    <submittedName>
        <fullName evidence="1">Uncharacterized protein</fullName>
    </submittedName>
</protein>
<dbReference type="Proteomes" id="UP000276133">
    <property type="component" value="Unassembled WGS sequence"/>
</dbReference>
<name>A0A3M7PXK4_BRAPC</name>
<dbReference type="AlphaFoldDB" id="A0A3M7PXK4"/>
<evidence type="ECO:0000313" key="1">
    <source>
        <dbReference type="EMBL" id="RNA03810.1"/>
    </source>
</evidence>
<accession>A0A3M7PXK4</accession>
<sequence length="79" mass="9175">MQLLLFKLGLSILYRFLEPKWTRIRPLEGLNLFNTIRSRIKSQIGFTDNNSEANVALHKLIAFAINCPSKNLFLCKSFF</sequence>
<proteinExistence type="predicted"/>
<reference evidence="1 2" key="1">
    <citation type="journal article" date="2018" name="Sci. Rep.">
        <title>Genomic signatures of local adaptation to the degree of environmental predictability in rotifers.</title>
        <authorList>
            <person name="Franch-Gras L."/>
            <person name="Hahn C."/>
            <person name="Garcia-Roger E.M."/>
            <person name="Carmona M.J."/>
            <person name="Serra M."/>
            <person name="Gomez A."/>
        </authorList>
    </citation>
    <scope>NUCLEOTIDE SEQUENCE [LARGE SCALE GENOMIC DNA]</scope>
    <source>
        <strain evidence="1">HYR1</strain>
    </source>
</reference>
<evidence type="ECO:0000313" key="2">
    <source>
        <dbReference type="Proteomes" id="UP000276133"/>
    </source>
</evidence>
<keyword evidence="2" id="KW-1185">Reference proteome</keyword>
<dbReference type="EMBL" id="REGN01008340">
    <property type="protein sequence ID" value="RNA03810.1"/>
    <property type="molecule type" value="Genomic_DNA"/>
</dbReference>
<organism evidence="1 2">
    <name type="scientific">Brachionus plicatilis</name>
    <name type="common">Marine rotifer</name>
    <name type="synonym">Brachionus muelleri</name>
    <dbReference type="NCBI Taxonomy" id="10195"/>
    <lineage>
        <taxon>Eukaryota</taxon>
        <taxon>Metazoa</taxon>
        <taxon>Spiralia</taxon>
        <taxon>Gnathifera</taxon>
        <taxon>Rotifera</taxon>
        <taxon>Eurotatoria</taxon>
        <taxon>Monogononta</taxon>
        <taxon>Pseudotrocha</taxon>
        <taxon>Ploima</taxon>
        <taxon>Brachionidae</taxon>
        <taxon>Brachionus</taxon>
    </lineage>
</organism>
<comment type="caution">
    <text evidence="1">The sequence shown here is derived from an EMBL/GenBank/DDBJ whole genome shotgun (WGS) entry which is preliminary data.</text>
</comment>